<dbReference type="EMBL" id="GBXM01108074">
    <property type="protein sequence ID" value="JAH00503.1"/>
    <property type="molecule type" value="Transcribed_RNA"/>
</dbReference>
<organism evidence="1">
    <name type="scientific">Anguilla anguilla</name>
    <name type="common">European freshwater eel</name>
    <name type="synonym">Muraena anguilla</name>
    <dbReference type="NCBI Taxonomy" id="7936"/>
    <lineage>
        <taxon>Eukaryota</taxon>
        <taxon>Metazoa</taxon>
        <taxon>Chordata</taxon>
        <taxon>Craniata</taxon>
        <taxon>Vertebrata</taxon>
        <taxon>Euteleostomi</taxon>
        <taxon>Actinopterygii</taxon>
        <taxon>Neopterygii</taxon>
        <taxon>Teleostei</taxon>
        <taxon>Anguilliformes</taxon>
        <taxon>Anguillidae</taxon>
        <taxon>Anguilla</taxon>
    </lineage>
</organism>
<dbReference type="AlphaFoldDB" id="A0A0E9P9H7"/>
<sequence>MTFKFKFCNSNSISAGSNLCP</sequence>
<proteinExistence type="predicted"/>
<protein>
    <submittedName>
        <fullName evidence="1">Uncharacterized protein</fullName>
    </submittedName>
</protein>
<reference evidence="1" key="2">
    <citation type="journal article" date="2015" name="Fish Shellfish Immunol.">
        <title>Early steps in the European eel (Anguilla anguilla)-Vibrio vulnificus interaction in the gills: Role of the RtxA13 toxin.</title>
        <authorList>
            <person name="Callol A."/>
            <person name="Pajuelo D."/>
            <person name="Ebbesson L."/>
            <person name="Teles M."/>
            <person name="MacKenzie S."/>
            <person name="Amaro C."/>
        </authorList>
    </citation>
    <scope>NUCLEOTIDE SEQUENCE</scope>
</reference>
<name>A0A0E9P9H7_ANGAN</name>
<reference evidence="1" key="1">
    <citation type="submission" date="2014-11" db="EMBL/GenBank/DDBJ databases">
        <authorList>
            <person name="Amaro Gonzalez C."/>
        </authorList>
    </citation>
    <scope>NUCLEOTIDE SEQUENCE</scope>
</reference>
<evidence type="ECO:0000313" key="1">
    <source>
        <dbReference type="EMBL" id="JAH00503.1"/>
    </source>
</evidence>
<accession>A0A0E9P9H7</accession>